<keyword evidence="1" id="KW-0472">Membrane</keyword>
<protein>
    <submittedName>
        <fullName evidence="2">Low temperature requirement protein A</fullName>
    </submittedName>
</protein>
<evidence type="ECO:0000256" key="1">
    <source>
        <dbReference type="SAM" id="Phobius"/>
    </source>
</evidence>
<reference evidence="3" key="1">
    <citation type="journal article" date="2019" name="Int. J. Syst. Evol. Microbiol.">
        <title>The Global Catalogue of Microorganisms (GCM) 10K type strain sequencing project: providing services to taxonomists for standard genome sequencing and annotation.</title>
        <authorList>
            <consortium name="The Broad Institute Genomics Platform"/>
            <consortium name="The Broad Institute Genome Sequencing Center for Infectious Disease"/>
            <person name="Wu L."/>
            <person name="Ma J."/>
        </authorList>
    </citation>
    <scope>NUCLEOTIDE SEQUENCE [LARGE SCALE GENOMIC DNA]</scope>
    <source>
        <strain evidence="3">JCM 18304</strain>
    </source>
</reference>
<dbReference type="Proteomes" id="UP001501570">
    <property type="component" value="Unassembled WGS sequence"/>
</dbReference>
<feature type="transmembrane region" description="Helical" evidence="1">
    <location>
        <begin position="145"/>
        <end position="165"/>
    </location>
</feature>
<keyword evidence="3" id="KW-1185">Reference proteome</keyword>
<dbReference type="PANTHER" id="PTHR36840">
    <property type="entry name" value="BLL5714 PROTEIN"/>
    <property type="match status" value="1"/>
</dbReference>
<accession>A0ABP9SJE7</accession>
<dbReference type="InterPro" id="IPR010640">
    <property type="entry name" value="Low_temperature_requirement_A"/>
</dbReference>
<feature type="transmembrane region" description="Helical" evidence="1">
    <location>
        <begin position="280"/>
        <end position="302"/>
    </location>
</feature>
<comment type="caution">
    <text evidence="2">The sequence shown here is derived from an EMBL/GenBank/DDBJ whole genome shotgun (WGS) entry which is preliminary data.</text>
</comment>
<feature type="transmembrane region" description="Helical" evidence="1">
    <location>
        <begin position="342"/>
        <end position="360"/>
    </location>
</feature>
<evidence type="ECO:0000313" key="2">
    <source>
        <dbReference type="EMBL" id="GAA5196295.1"/>
    </source>
</evidence>
<feature type="transmembrane region" description="Helical" evidence="1">
    <location>
        <begin position="240"/>
        <end position="259"/>
    </location>
</feature>
<feature type="transmembrane region" description="Helical" evidence="1">
    <location>
        <begin position="171"/>
        <end position="192"/>
    </location>
</feature>
<feature type="transmembrane region" description="Helical" evidence="1">
    <location>
        <begin position="314"/>
        <end position="333"/>
    </location>
</feature>
<feature type="transmembrane region" description="Helical" evidence="1">
    <location>
        <begin position="87"/>
        <end position="106"/>
    </location>
</feature>
<evidence type="ECO:0000313" key="3">
    <source>
        <dbReference type="Proteomes" id="UP001501570"/>
    </source>
</evidence>
<feature type="transmembrane region" description="Helical" evidence="1">
    <location>
        <begin position="112"/>
        <end position="133"/>
    </location>
</feature>
<feature type="transmembrane region" description="Helical" evidence="1">
    <location>
        <begin position="213"/>
        <end position="234"/>
    </location>
</feature>
<sequence length="392" mass="41877">MTEFDEGGAGAGRPVLLRGAGSDRVTHMELFFDVVYVLAVTELSGVLVDEPTPLGALRTLLLLIALWWTWVDTAWVTNWFNPDHLAVRLMLIGLMLCSLVISATLTRSFGGLGLWFAGAYVALNLGRHAFALVASRGWPERRRNFERILVWRLCAGAFWLAGGVVDGWPRLTLWLAGLAIDTAAAAYGFYLPKLGRSQPGDWPLNGEHFAERSYLFVILALGESILSSGARLATHEIGPASLLALLLAFVNSVALWWIYFDRGASAASRVIARSGDPGRLGRSAYTYLQLPVIAGIIIASVGNELVLAQVAGPMTIAVLVGGPALFLAGHLLFTRVVFGRLSVARLVAIAALLAVAPVGLLGRPVLVAAAATPVLVGFVAWESIAVRHGQPA</sequence>
<organism evidence="2 3">
    <name type="scientific">Rugosimonospora acidiphila</name>
    <dbReference type="NCBI Taxonomy" id="556531"/>
    <lineage>
        <taxon>Bacteria</taxon>
        <taxon>Bacillati</taxon>
        <taxon>Actinomycetota</taxon>
        <taxon>Actinomycetes</taxon>
        <taxon>Micromonosporales</taxon>
        <taxon>Micromonosporaceae</taxon>
        <taxon>Rugosimonospora</taxon>
    </lineage>
</organism>
<dbReference type="RefSeq" id="WP_345636104.1">
    <property type="nucleotide sequence ID" value="NZ_BAABJQ010000026.1"/>
</dbReference>
<gene>
    <name evidence="2" type="ORF">GCM10023322_64890</name>
</gene>
<name>A0ABP9SJE7_9ACTN</name>
<feature type="transmembrane region" description="Helical" evidence="1">
    <location>
        <begin position="60"/>
        <end position="80"/>
    </location>
</feature>
<dbReference type="EMBL" id="BAABJQ010000026">
    <property type="protein sequence ID" value="GAA5196295.1"/>
    <property type="molecule type" value="Genomic_DNA"/>
</dbReference>
<keyword evidence="1" id="KW-0812">Transmembrane</keyword>
<proteinExistence type="predicted"/>
<feature type="transmembrane region" description="Helical" evidence="1">
    <location>
        <begin position="366"/>
        <end position="386"/>
    </location>
</feature>
<dbReference type="Pfam" id="PF06772">
    <property type="entry name" value="LtrA"/>
    <property type="match status" value="1"/>
</dbReference>
<dbReference type="PANTHER" id="PTHR36840:SF1">
    <property type="entry name" value="BLL5714 PROTEIN"/>
    <property type="match status" value="1"/>
</dbReference>
<keyword evidence="1" id="KW-1133">Transmembrane helix</keyword>